<organism evidence="1 2">
    <name type="scientific">Streptomyces africanus</name>
    <dbReference type="NCBI Taxonomy" id="231024"/>
    <lineage>
        <taxon>Bacteria</taxon>
        <taxon>Bacillati</taxon>
        <taxon>Actinomycetota</taxon>
        <taxon>Actinomycetes</taxon>
        <taxon>Kitasatosporales</taxon>
        <taxon>Streptomycetaceae</taxon>
        <taxon>Streptomyces</taxon>
    </lineage>
</organism>
<keyword evidence="2" id="KW-1185">Reference proteome</keyword>
<proteinExistence type="predicted"/>
<sequence>MTSDQRSVAASLRVGGQDDALEKRLGSLT</sequence>
<gene>
    <name evidence="1" type="ORF">QF034_001986</name>
</gene>
<accession>A0ABU0QK41</accession>
<name>A0ABU0QK41_9ACTN</name>
<dbReference type="Proteomes" id="UP001232755">
    <property type="component" value="Unassembled WGS sequence"/>
</dbReference>
<dbReference type="EMBL" id="JAUSYP010000001">
    <property type="protein sequence ID" value="MDQ0747755.1"/>
    <property type="molecule type" value="Genomic_DNA"/>
</dbReference>
<evidence type="ECO:0000313" key="2">
    <source>
        <dbReference type="Proteomes" id="UP001232755"/>
    </source>
</evidence>
<evidence type="ECO:0000313" key="1">
    <source>
        <dbReference type="EMBL" id="MDQ0747755.1"/>
    </source>
</evidence>
<reference evidence="1 2" key="1">
    <citation type="submission" date="2023-07" db="EMBL/GenBank/DDBJ databases">
        <title>Comparative genomics of wheat-associated soil bacteria to identify genetic determinants of phenazine resistance.</title>
        <authorList>
            <person name="Mouncey N."/>
        </authorList>
    </citation>
    <scope>NUCLEOTIDE SEQUENCE [LARGE SCALE GENOMIC DNA]</scope>
    <source>
        <strain evidence="1 2">B3I12</strain>
    </source>
</reference>
<protein>
    <submittedName>
        <fullName evidence="1">Uncharacterized protein</fullName>
    </submittedName>
</protein>
<comment type="caution">
    <text evidence="1">The sequence shown here is derived from an EMBL/GenBank/DDBJ whole genome shotgun (WGS) entry which is preliminary data.</text>
</comment>